<feature type="binding site" evidence="4">
    <location>
        <position position="92"/>
    </location>
    <ligand>
        <name>Zn(2+)</name>
        <dbReference type="ChEBI" id="CHEBI:29105"/>
    </ligand>
</feature>
<evidence type="ECO:0000313" key="5">
    <source>
        <dbReference type="EMBL" id="SDN16624.1"/>
    </source>
</evidence>
<dbReference type="EMBL" id="FNHB01000013">
    <property type="protein sequence ID" value="SDN16624.1"/>
    <property type="molecule type" value="Genomic_DNA"/>
</dbReference>
<dbReference type="InterPro" id="IPR000688">
    <property type="entry name" value="HypA/HybF"/>
</dbReference>
<feature type="binding site" evidence="4">
    <location>
        <position position="73"/>
    </location>
    <ligand>
        <name>Zn(2+)</name>
        <dbReference type="ChEBI" id="CHEBI:29105"/>
    </ligand>
</feature>
<name>A0A1G9Z5T3_9FIRM</name>
<reference evidence="5 6" key="1">
    <citation type="submission" date="2016-10" db="EMBL/GenBank/DDBJ databases">
        <authorList>
            <person name="de Groot N.N."/>
        </authorList>
    </citation>
    <scope>NUCLEOTIDE SEQUENCE [LARGE SCALE GENOMIC DNA]</scope>
    <source>
        <strain evidence="5 6">DSM 1736</strain>
    </source>
</reference>
<keyword evidence="6" id="KW-1185">Reference proteome</keyword>
<comment type="similarity">
    <text evidence="4">Belongs to the HypA/HybF family.</text>
</comment>
<dbReference type="OrthoDB" id="9800361at2"/>
<evidence type="ECO:0000256" key="4">
    <source>
        <dbReference type="HAMAP-Rule" id="MF_00213"/>
    </source>
</evidence>
<dbReference type="HAMAP" id="MF_00213">
    <property type="entry name" value="HypA_HybF"/>
    <property type="match status" value="1"/>
</dbReference>
<accession>A0A1G9Z5T3</accession>
<dbReference type="STRING" id="146817.SAMN04488502_11349"/>
<keyword evidence="1 4" id="KW-0533">Nickel</keyword>
<dbReference type="Proteomes" id="UP000214880">
    <property type="component" value="Unassembled WGS sequence"/>
</dbReference>
<sequence>MHELTIAQSILDIVLVAAAEQDAAAIRRIRLLVGELTQVVPQSLEFGFAMLAAGTMAEGAQLEIVAVELTGRCGQCGLQFNIRQNRFICPGCSSAGITVLTGRELIVDLFEVEDGNKGNGQYS</sequence>
<dbReference type="GO" id="GO:0008270">
    <property type="term" value="F:zinc ion binding"/>
    <property type="evidence" value="ECO:0007669"/>
    <property type="project" value="UniProtKB-UniRule"/>
</dbReference>
<dbReference type="NCBIfam" id="TIGR00100">
    <property type="entry name" value="hypA"/>
    <property type="match status" value="1"/>
</dbReference>
<protein>
    <recommendedName>
        <fullName evidence="4">Hydrogenase maturation factor HypA</fullName>
    </recommendedName>
</protein>
<keyword evidence="3 4" id="KW-0862">Zinc</keyword>
<gene>
    <name evidence="4" type="primary">hypA</name>
    <name evidence="5" type="ORF">SAMN04488502_11349</name>
</gene>
<feature type="binding site" evidence="4">
    <location>
        <position position="2"/>
    </location>
    <ligand>
        <name>Ni(2+)</name>
        <dbReference type="ChEBI" id="CHEBI:49786"/>
    </ligand>
</feature>
<organism evidence="5 6">
    <name type="scientific">Dendrosporobacter quercicolus</name>
    <dbReference type="NCBI Taxonomy" id="146817"/>
    <lineage>
        <taxon>Bacteria</taxon>
        <taxon>Bacillati</taxon>
        <taxon>Bacillota</taxon>
        <taxon>Negativicutes</taxon>
        <taxon>Selenomonadales</taxon>
        <taxon>Sporomusaceae</taxon>
        <taxon>Dendrosporobacter</taxon>
    </lineage>
</organism>
<feature type="binding site" evidence="4">
    <location>
        <position position="76"/>
    </location>
    <ligand>
        <name>Zn(2+)</name>
        <dbReference type="ChEBI" id="CHEBI:29105"/>
    </ligand>
</feature>
<proteinExistence type="inferred from homology"/>
<evidence type="ECO:0000313" key="6">
    <source>
        <dbReference type="Proteomes" id="UP000214880"/>
    </source>
</evidence>
<dbReference type="GO" id="GO:0051604">
    <property type="term" value="P:protein maturation"/>
    <property type="evidence" value="ECO:0007669"/>
    <property type="project" value="InterPro"/>
</dbReference>
<dbReference type="PIRSF" id="PIRSF004761">
    <property type="entry name" value="Hydrgn_mat_HypA"/>
    <property type="match status" value="1"/>
</dbReference>
<dbReference type="Pfam" id="PF01155">
    <property type="entry name" value="HypA"/>
    <property type="match status" value="1"/>
</dbReference>
<dbReference type="Gene3D" id="3.30.2320.80">
    <property type="match status" value="1"/>
</dbReference>
<evidence type="ECO:0000256" key="3">
    <source>
        <dbReference type="ARBA" id="ARBA00022833"/>
    </source>
</evidence>
<comment type="function">
    <text evidence="4">Involved in the maturation of [NiFe] hydrogenases. Required for nickel insertion into the metal center of the hydrogenase.</text>
</comment>
<dbReference type="PANTHER" id="PTHR34535:SF3">
    <property type="entry name" value="HYDROGENASE MATURATION FACTOR HYPA"/>
    <property type="match status" value="1"/>
</dbReference>
<evidence type="ECO:0000256" key="2">
    <source>
        <dbReference type="ARBA" id="ARBA00022723"/>
    </source>
</evidence>
<dbReference type="AlphaFoldDB" id="A0A1G9Z5T3"/>
<dbReference type="GO" id="GO:0016151">
    <property type="term" value="F:nickel cation binding"/>
    <property type="evidence" value="ECO:0007669"/>
    <property type="project" value="UniProtKB-UniRule"/>
</dbReference>
<feature type="binding site" evidence="4">
    <location>
        <position position="89"/>
    </location>
    <ligand>
        <name>Zn(2+)</name>
        <dbReference type="ChEBI" id="CHEBI:29105"/>
    </ligand>
</feature>
<dbReference type="RefSeq" id="WP_092074845.1">
    <property type="nucleotide sequence ID" value="NZ_FNHB01000013.1"/>
</dbReference>
<dbReference type="PANTHER" id="PTHR34535">
    <property type="entry name" value="HYDROGENASE MATURATION FACTOR HYPA"/>
    <property type="match status" value="1"/>
</dbReference>
<keyword evidence="2 4" id="KW-0479">Metal-binding</keyword>
<evidence type="ECO:0000256" key="1">
    <source>
        <dbReference type="ARBA" id="ARBA00022596"/>
    </source>
</evidence>